<name>A0A1A8TMZ6_9GAMM</name>
<dbReference type="InterPro" id="IPR029787">
    <property type="entry name" value="Nucleotide_cyclase"/>
</dbReference>
<dbReference type="EMBL" id="FLOB01000009">
    <property type="protein sequence ID" value="SBS35437.1"/>
    <property type="molecule type" value="Genomic_DNA"/>
</dbReference>
<dbReference type="InterPro" id="IPR041664">
    <property type="entry name" value="AAA_16"/>
</dbReference>
<dbReference type="STRING" id="1792290.MSP8886_03386"/>
<dbReference type="Gene3D" id="3.30.70.1230">
    <property type="entry name" value="Nucleotide cyclase"/>
    <property type="match status" value="1"/>
</dbReference>
<evidence type="ECO:0000256" key="3">
    <source>
        <dbReference type="ARBA" id="ARBA00022840"/>
    </source>
</evidence>
<keyword evidence="9" id="KW-1185">Reference proteome</keyword>
<dbReference type="GO" id="GO:0016020">
    <property type="term" value="C:membrane"/>
    <property type="evidence" value="ECO:0007669"/>
    <property type="project" value="UniProtKB-SubCell"/>
</dbReference>
<keyword evidence="5" id="KW-1133">Transmembrane helix</keyword>
<dbReference type="Gene3D" id="3.40.50.300">
    <property type="entry name" value="P-loop containing nucleotide triphosphate hydrolases"/>
    <property type="match status" value="1"/>
</dbReference>
<dbReference type="PANTHER" id="PTHR24348">
    <property type="entry name" value="SERINE/THREONINE-PROTEIN KINASE UNC-51-RELATED"/>
    <property type="match status" value="1"/>
</dbReference>
<dbReference type="Pfam" id="PF00069">
    <property type="entry name" value="Pkinase"/>
    <property type="match status" value="1"/>
</dbReference>
<dbReference type="SUPFAM" id="SSF56112">
    <property type="entry name" value="Protein kinase-like (PK-like)"/>
    <property type="match status" value="1"/>
</dbReference>
<dbReference type="PROSITE" id="PS00108">
    <property type="entry name" value="PROTEIN_KINASE_ST"/>
    <property type="match status" value="1"/>
</dbReference>
<evidence type="ECO:0000313" key="9">
    <source>
        <dbReference type="Proteomes" id="UP000092544"/>
    </source>
</evidence>
<organism evidence="8 9">
    <name type="scientific">Marinomonas spartinae</name>
    <dbReference type="NCBI Taxonomy" id="1792290"/>
    <lineage>
        <taxon>Bacteria</taxon>
        <taxon>Pseudomonadati</taxon>
        <taxon>Pseudomonadota</taxon>
        <taxon>Gammaproteobacteria</taxon>
        <taxon>Oceanospirillales</taxon>
        <taxon>Oceanospirillaceae</taxon>
        <taxon>Marinomonas</taxon>
    </lineage>
</organism>
<evidence type="ECO:0000256" key="1">
    <source>
        <dbReference type="ARBA" id="ARBA00004167"/>
    </source>
</evidence>
<dbReference type="PROSITE" id="PS50011">
    <property type="entry name" value="PROTEIN_KINASE_DOM"/>
    <property type="match status" value="1"/>
</dbReference>
<feature type="transmembrane region" description="Helical" evidence="5">
    <location>
        <begin position="1153"/>
        <end position="1170"/>
    </location>
</feature>
<evidence type="ECO:0000256" key="5">
    <source>
        <dbReference type="SAM" id="Phobius"/>
    </source>
</evidence>
<feature type="domain" description="Protein kinase" evidence="6">
    <location>
        <begin position="18"/>
        <end position="285"/>
    </location>
</feature>
<dbReference type="OrthoDB" id="9801841at2"/>
<dbReference type="InterPro" id="IPR019734">
    <property type="entry name" value="TPR_rpt"/>
</dbReference>
<dbReference type="Pfam" id="PF13424">
    <property type="entry name" value="TPR_12"/>
    <property type="match status" value="1"/>
</dbReference>
<evidence type="ECO:0000256" key="4">
    <source>
        <dbReference type="PROSITE-ProRule" id="PRU10141"/>
    </source>
</evidence>
<dbReference type="Gene3D" id="1.10.510.10">
    <property type="entry name" value="Transferase(Phosphotransferase) domain 1"/>
    <property type="match status" value="1"/>
</dbReference>
<evidence type="ECO:0000256" key="2">
    <source>
        <dbReference type="ARBA" id="ARBA00022741"/>
    </source>
</evidence>
<dbReference type="SUPFAM" id="SSF52540">
    <property type="entry name" value="P-loop containing nucleoside triphosphate hydrolases"/>
    <property type="match status" value="1"/>
</dbReference>
<evidence type="ECO:0000313" key="8">
    <source>
        <dbReference type="EMBL" id="SBS35437.1"/>
    </source>
</evidence>
<accession>A0A1A8TMZ6</accession>
<keyword evidence="2 4" id="KW-0547">Nucleotide-binding</keyword>
<protein>
    <submittedName>
        <fullName evidence="8">Serine/threonine-protein kinase PrkC</fullName>
        <ecNumber evidence="8">2.7.11.1</ecNumber>
    </submittedName>
</protein>
<dbReference type="RefSeq" id="WP_067018534.1">
    <property type="nucleotide sequence ID" value="NZ_FLOB01000009.1"/>
</dbReference>
<dbReference type="CDD" id="cd14014">
    <property type="entry name" value="STKc_PknB_like"/>
    <property type="match status" value="1"/>
</dbReference>
<sequence>MKTTFKNTMASFFSSKGYQLEHKIGQGGFGTVYLAIHHNTGQRVAIKSVNLEAHNPRNIQQIERFERECHFVAKLDHPNIVRLLDKGQISPSNVYSIFEYVDGTNLSDYIQQHGALSIEETYPIMLQVLDALVHAHQQGIIHRDIKPSNIMLQQTGAKKNAKLLDFGISTVTINQRSEDFKTITLAQESVGTPSYCAPEQLRGEPATFQSDLYMWGLVFIEALTGSPAISGSSIADLYHQHLSDTPVAIPGLLLSHPLGHILQKALRKSVNERIESAQMLFEELEKITISNLVGKFRPIKPAIQEDMDTLVQRGDDPSHIFKQYIPSTERKQITVLALSLSLKKIHNIPEEQTGLLETIYHSTRQQCIDLAQRYGGFHVASLGDLTLFYFGYPVASDHDSRLAARTSLEIVSTISKLQDYIFEQHQCQYIVKMGIHSGILTQHGNQVPDGFASHQACALAKQARDNSILCSIDTKTILDNYYQFSEQQPSQLDYIELVAERALEAFGFIRGVRNTYPLVGRGKELDTLRTSLDTPSSKTIMHIYGEAGVGKSRLIHEFRRLESTRVQHIFQALPEHQNNALFPILSVIKHLLTSLFNQQQSQGEQLTQLMESGEFLGSKIEITTLLAAWLNIDDIEKCQLSSVELKAQKLLLFEGLAHILNSYQEQMTQYSQSVGHIYIFEDIHWADVTSQEFIVYLSKENGLNNQTDAQKQTIITTSRQPAPSAFDDGKYHCIHLEQLSQTSSQEFINTLFDGTAVAEDVMEVLVTRTDGIPLFIEELVSMLKRRKLVHLNNGLIAFVDHQRIDEIPNSLRESIQNKIDGLIYSKDTLQLAAAIGREFSYNLLATASHFSALQVQNDLSELIDNQLIIQLRHVDGDRYLFKHALVRDTAYDSIEKQNLPERHELIAESILKITGNIDRFIASDLAQHYEKAQQYDKASQYYYQAASEAETTFAVDDAIHLYKQALNTCNTSTNLKKEEKEKHFIKILEGLSESLISDGQHEKARDYLEEKIQLLEKSNQYEKTATSLVSLGKTYEVIHEHDLALINYEIALKSLKKSTNQKKILTSNWWKIWLEIKSAQLYVYYWQGKPNEMKLILDEMEPIIQSSDDQEKIADYYNAHFQFRVRKKRYSLTHEDLYYQKKALKAAKKSHNIYLISYIILAYGLGLILCKNNKKAIIKLNSAIELAKKIKDKVIQLRCYTYLTVAYRLLKNIEIAREHAERSLQLSRELKMDDYEAVAQANLSWTYFAENNNKQSLIHLEQSLAQWDKVATRFEYPLLWLSHLHAIALFGMKIEHNDSTCIDQVAELATMLLGSHQMALPNLITTILSQLSNTSEKDQISTLIEELIKNAKNENLI</sequence>
<evidence type="ECO:0000259" key="7">
    <source>
        <dbReference type="PROSITE" id="PS50125"/>
    </source>
</evidence>
<keyword evidence="3 4" id="KW-0067">ATP-binding</keyword>
<dbReference type="InterPro" id="IPR001054">
    <property type="entry name" value="A/G_cyclase"/>
</dbReference>
<dbReference type="InterPro" id="IPR011009">
    <property type="entry name" value="Kinase-like_dom_sf"/>
</dbReference>
<keyword evidence="8" id="KW-0418">Kinase</keyword>
<keyword evidence="8" id="KW-0808">Transferase</keyword>
<gene>
    <name evidence="8" type="primary">prkC_2</name>
    <name evidence="8" type="ORF">MSP8886_03386</name>
</gene>
<dbReference type="GO" id="GO:0009190">
    <property type="term" value="P:cyclic nucleotide biosynthetic process"/>
    <property type="evidence" value="ECO:0007669"/>
    <property type="project" value="InterPro"/>
</dbReference>
<feature type="domain" description="Guanylate cyclase" evidence="7">
    <location>
        <begin position="318"/>
        <end position="438"/>
    </location>
</feature>
<dbReference type="InterPro" id="IPR008271">
    <property type="entry name" value="Ser/Thr_kinase_AS"/>
</dbReference>
<dbReference type="Proteomes" id="UP000092544">
    <property type="component" value="Unassembled WGS sequence"/>
</dbReference>
<dbReference type="GO" id="GO:0004016">
    <property type="term" value="F:adenylate cyclase activity"/>
    <property type="evidence" value="ECO:0007669"/>
    <property type="project" value="UniProtKB-ARBA"/>
</dbReference>
<evidence type="ECO:0000259" key="6">
    <source>
        <dbReference type="PROSITE" id="PS50011"/>
    </source>
</evidence>
<dbReference type="SUPFAM" id="SSF55073">
    <property type="entry name" value="Nucleotide cyclase"/>
    <property type="match status" value="1"/>
</dbReference>
<dbReference type="GO" id="GO:0005737">
    <property type="term" value="C:cytoplasm"/>
    <property type="evidence" value="ECO:0007669"/>
    <property type="project" value="TreeGrafter"/>
</dbReference>
<dbReference type="SMART" id="SM00220">
    <property type="entry name" value="S_TKc"/>
    <property type="match status" value="1"/>
</dbReference>
<feature type="binding site" evidence="4">
    <location>
        <position position="47"/>
    </location>
    <ligand>
        <name>ATP</name>
        <dbReference type="ChEBI" id="CHEBI:30616"/>
    </ligand>
</feature>
<reference evidence="8 9" key="1">
    <citation type="submission" date="2016-06" db="EMBL/GenBank/DDBJ databases">
        <authorList>
            <person name="Kjaerup R.B."/>
            <person name="Dalgaard T.S."/>
            <person name="Juul-Madsen H.R."/>
        </authorList>
    </citation>
    <scope>NUCLEOTIDE SEQUENCE [LARGE SCALE GENOMIC DNA]</scope>
    <source>
        <strain evidence="8 9">CECT 8886</strain>
    </source>
</reference>
<comment type="subcellular location">
    <subcellularLocation>
        <location evidence="1">Membrane</location>
        <topology evidence="1">Single-pass membrane protein</topology>
    </subcellularLocation>
</comment>
<dbReference type="InterPro" id="IPR011990">
    <property type="entry name" value="TPR-like_helical_dom_sf"/>
</dbReference>
<dbReference type="PROSITE" id="PS50125">
    <property type="entry name" value="GUANYLATE_CYCLASE_2"/>
    <property type="match status" value="1"/>
</dbReference>
<dbReference type="InterPro" id="IPR017441">
    <property type="entry name" value="Protein_kinase_ATP_BS"/>
</dbReference>
<dbReference type="PROSITE" id="PS00107">
    <property type="entry name" value="PROTEIN_KINASE_ATP"/>
    <property type="match status" value="1"/>
</dbReference>
<dbReference type="InterPro" id="IPR000719">
    <property type="entry name" value="Prot_kinase_dom"/>
</dbReference>
<dbReference type="Pfam" id="PF13191">
    <property type="entry name" value="AAA_16"/>
    <property type="match status" value="1"/>
</dbReference>
<dbReference type="SUPFAM" id="SSF48452">
    <property type="entry name" value="TPR-like"/>
    <property type="match status" value="2"/>
</dbReference>
<keyword evidence="5" id="KW-0812">Transmembrane</keyword>
<dbReference type="SMART" id="SM00028">
    <property type="entry name" value="TPR"/>
    <property type="match status" value="5"/>
</dbReference>
<dbReference type="InterPro" id="IPR027417">
    <property type="entry name" value="P-loop_NTPase"/>
</dbReference>
<dbReference type="GO" id="GO:0035556">
    <property type="term" value="P:intracellular signal transduction"/>
    <property type="evidence" value="ECO:0007669"/>
    <property type="project" value="InterPro"/>
</dbReference>
<dbReference type="EC" id="2.7.11.1" evidence="8"/>
<dbReference type="GO" id="GO:0004674">
    <property type="term" value="F:protein serine/threonine kinase activity"/>
    <property type="evidence" value="ECO:0007669"/>
    <property type="project" value="UniProtKB-EC"/>
</dbReference>
<dbReference type="InterPro" id="IPR045269">
    <property type="entry name" value="Atg1-like"/>
</dbReference>
<dbReference type="GO" id="GO:0005524">
    <property type="term" value="F:ATP binding"/>
    <property type="evidence" value="ECO:0007669"/>
    <property type="project" value="UniProtKB-UniRule"/>
</dbReference>
<dbReference type="Gene3D" id="1.25.40.10">
    <property type="entry name" value="Tetratricopeptide repeat domain"/>
    <property type="match status" value="2"/>
</dbReference>
<keyword evidence="5" id="KW-0472">Membrane</keyword>
<proteinExistence type="predicted"/>